<dbReference type="InterPro" id="IPR025058">
    <property type="entry name" value="DUF3995"/>
</dbReference>
<keyword evidence="1" id="KW-0472">Membrane</keyword>
<dbReference type="EMBL" id="JAERRH010000006">
    <property type="protein sequence ID" value="MBL1106556.1"/>
    <property type="molecule type" value="Genomic_DNA"/>
</dbReference>
<gene>
    <name evidence="2" type="ORF">JK361_18455</name>
</gene>
<dbReference type="Pfam" id="PF13160">
    <property type="entry name" value="DUF3995"/>
    <property type="match status" value="1"/>
</dbReference>
<feature type="transmembrane region" description="Helical" evidence="1">
    <location>
        <begin position="26"/>
        <end position="48"/>
    </location>
</feature>
<evidence type="ECO:0000256" key="1">
    <source>
        <dbReference type="SAM" id="Phobius"/>
    </source>
</evidence>
<evidence type="ECO:0000313" key="2">
    <source>
        <dbReference type="EMBL" id="MBL1106556.1"/>
    </source>
</evidence>
<proteinExistence type="predicted"/>
<keyword evidence="1" id="KW-1133">Transmembrane helix</keyword>
<reference evidence="2 3" key="1">
    <citation type="submission" date="2021-01" db="EMBL/GenBank/DDBJ databases">
        <title>WGS of actinomycetes isolated from Thailand.</title>
        <authorList>
            <person name="Thawai C."/>
        </authorList>
    </citation>
    <scope>NUCLEOTIDE SEQUENCE [LARGE SCALE GENOMIC DNA]</scope>
    <source>
        <strain evidence="2 3">CH5-8</strain>
    </source>
</reference>
<dbReference type="Proteomes" id="UP000621386">
    <property type="component" value="Unassembled WGS sequence"/>
</dbReference>
<organism evidence="2 3">
    <name type="scientific">Streptomyces musisoli</name>
    <dbReference type="NCBI Taxonomy" id="2802280"/>
    <lineage>
        <taxon>Bacteria</taxon>
        <taxon>Bacillati</taxon>
        <taxon>Actinomycetota</taxon>
        <taxon>Actinomycetes</taxon>
        <taxon>Kitasatosporales</taxon>
        <taxon>Streptomycetaceae</taxon>
        <taxon>Streptomyces</taxon>
    </lineage>
</organism>
<keyword evidence="3" id="KW-1185">Reference proteome</keyword>
<sequence>MRTSEQAVRPVPPRAVRIDLRKWPGYVAAAWGSLFAIPSFVWATGSTFGARSTVSPSLVKLAHDRVPWFLAVLVVTGFLKLFGALVGIGLTRPRGTRISRHLVFCGGVAAGLLTWHGGLFVVHGVLVEAGAVSVEPELAGLTGWYLWLWGPWFVVGGLAFAGATALYVRRRGDRRRLRRHGVWGALGALVLSVATTVAGIG</sequence>
<name>A0ABS1P3N8_9ACTN</name>
<comment type="caution">
    <text evidence="2">The sequence shown here is derived from an EMBL/GenBank/DDBJ whole genome shotgun (WGS) entry which is preliminary data.</text>
</comment>
<keyword evidence="1" id="KW-0812">Transmembrane</keyword>
<feature type="transmembrane region" description="Helical" evidence="1">
    <location>
        <begin position="68"/>
        <end position="90"/>
    </location>
</feature>
<feature type="transmembrane region" description="Helical" evidence="1">
    <location>
        <begin position="102"/>
        <end position="126"/>
    </location>
</feature>
<feature type="transmembrane region" description="Helical" evidence="1">
    <location>
        <begin position="146"/>
        <end position="168"/>
    </location>
</feature>
<protein>
    <submittedName>
        <fullName evidence="2">DUF3995 domain-containing protein</fullName>
    </submittedName>
</protein>
<accession>A0ABS1P3N8</accession>
<evidence type="ECO:0000313" key="3">
    <source>
        <dbReference type="Proteomes" id="UP000621386"/>
    </source>
</evidence>
<feature type="transmembrane region" description="Helical" evidence="1">
    <location>
        <begin position="180"/>
        <end position="200"/>
    </location>
</feature>